<sequence>MDGRLIRSLSRIALENSSKVMAVCADRQWSIAKDLKEKHPDKDLDQLIEMAFCLVQPEKEGRAFYIVQKRPRAMIDAEDRHFFVVFTSRLEEGGDEGQELPQGGASGAAGCPHHYSDVVCSATFGQPGAQVMRAQARWPVTVVRTRQRLFLASLEIAVPGGWAEEWRPIQ</sequence>
<dbReference type="InterPro" id="IPR032452">
    <property type="entry name" value="Na_Ca_Ex_C-exten"/>
</dbReference>
<evidence type="ECO:0000313" key="3">
    <source>
        <dbReference type="Proteomes" id="UP001279410"/>
    </source>
</evidence>
<proteinExistence type="predicted"/>
<evidence type="ECO:0000313" key="2">
    <source>
        <dbReference type="EMBL" id="GLD47227.1"/>
    </source>
</evidence>
<dbReference type="AlphaFoldDB" id="A0AAD3M450"/>
<organism evidence="2 3">
    <name type="scientific">Lates japonicus</name>
    <name type="common">Japanese lates</name>
    <dbReference type="NCBI Taxonomy" id="270547"/>
    <lineage>
        <taxon>Eukaryota</taxon>
        <taxon>Metazoa</taxon>
        <taxon>Chordata</taxon>
        <taxon>Craniata</taxon>
        <taxon>Vertebrata</taxon>
        <taxon>Euteleostomi</taxon>
        <taxon>Actinopterygii</taxon>
        <taxon>Neopterygii</taxon>
        <taxon>Teleostei</taxon>
        <taxon>Neoteleostei</taxon>
        <taxon>Acanthomorphata</taxon>
        <taxon>Carangaria</taxon>
        <taxon>Carangaria incertae sedis</taxon>
        <taxon>Centropomidae</taxon>
        <taxon>Lates</taxon>
    </lineage>
</organism>
<dbReference type="EMBL" id="BRZM01000003">
    <property type="protein sequence ID" value="GLD47227.1"/>
    <property type="molecule type" value="Genomic_DNA"/>
</dbReference>
<protein>
    <submittedName>
        <fullName evidence="2">Sodium/calcium exchanger 2a isoform X1</fullName>
    </submittedName>
</protein>
<evidence type="ECO:0000259" key="1">
    <source>
        <dbReference type="Pfam" id="PF16494"/>
    </source>
</evidence>
<reference evidence="2" key="1">
    <citation type="submission" date="2022-08" db="EMBL/GenBank/DDBJ databases">
        <title>Genome sequencing of akame (Lates japonicus).</title>
        <authorList>
            <person name="Hashiguchi Y."/>
            <person name="Takahashi H."/>
        </authorList>
    </citation>
    <scope>NUCLEOTIDE SEQUENCE</scope>
    <source>
        <strain evidence="2">Kochi</strain>
    </source>
</reference>
<dbReference type="Pfam" id="PF16494">
    <property type="entry name" value="Na_Ca_ex_C"/>
    <property type="match status" value="1"/>
</dbReference>
<feature type="domain" description="Sodium/calcium exchanger" evidence="1">
    <location>
        <begin position="30"/>
        <end position="77"/>
    </location>
</feature>
<dbReference type="Proteomes" id="UP001279410">
    <property type="component" value="Unassembled WGS sequence"/>
</dbReference>
<name>A0AAD3M450_LATJO</name>
<gene>
    <name evidence="2" type="ORF">AKAME5_000144200</name>
</gene>
<keyword evidence="3" id="KW-1185">Reference proteome</keyword>
<comment type="caution">
    <text evidence="2">The sequence shown here is derived from an EMBL/GenBank/DDBJ whole genome shotgun (WGS) entry which is preliminary data.</text>
</comment>
<accession>A0AAD3M450</accession>